<gene>
    <name evidence="1" type="ORF">RF55_10611</name>
</gene>
<protein>
    <submittedName>
        <fullName evidence="1">Solute carrier family 12 member 8</fullName>
    </submittedName>
</protein>
<dbReference type="PaxDb" id="67767-A0A0J7KH23"/>
<reference evidence="1 2" key="1">
    <citation type="submission" date="2015-04" db="EMBL/GenBank/DDBJ databases">
        <title>Lasius niger genome sequencing.</title>
        <authorList>
            <person name="Konorov E.A."/>
            <person name="Nikitin M.A."/>
            <person name="Kirill M.V."/>
            <person name="Chang P."/>
        </authorList>
    </citation>
    <scope>NUCLEOTIDE SEQUENCE [LARGE SCALE GENOMIC DNA]</scope>
    <source>
        <tissue evidence="1">Whole</tissue>
    </source>
</reference>
<organism evidence="1 2">
    <name type="scientific">Lasius niger</name>
    <name type="common">Black garden ant</name>
    <dbReference type="NCBI Taxonomy" id="67767"/>
    <lineage>
        <taxon>Eukaryota</taxon>
        <taxon>Metazoa</taxon>
        <taxon>Ecdysozoa</taxon>
        <taxon>Arthropoda</taxon>
        <taxon>Hexapoda</taxon>
        <taxon>Insecta</taxon>
        <taxon>Pterygota</taxon>
        <taxon>Neoptera</taxon>
        <taxon>Endopterygota</taxon>
        <taxon>Hymenoptera</taxon>
        <taxon>Apocrita</taxon>
        <taxon>Aculeata</taxon>
        <taxon>Formicoidea</taxon>
        <taxon>Formicidae</taxon>
        <taxon>Formicinae</taxon>
        <taxon>Lasius</taxon>
        <taxon>Lasius</taxon>
    </lineage>
</organism>
<dbReference type="Proteomes" id="UP000036403">
    <property type="component" value="Unassembled WGS sequence"/>
</dbReference>
<dbReference type="EMBL" id="LBMM01007438">
    <property type="protein sequence ID" value="KMQ89728.1"/>
    <property type="molecule type" value="Genomic_DNA"/>
</dbReference>
<dbReference type="OrthoDB" id="7555284at2759"/>
<proteinExistence type="predicted"/>
<keyword evidence="2" id="KW-1185">Reference proteome</keyword>
<accession>A0A0J7KH23</accession>
<evidence type="ECO:0000313" key="1">
    <source>
        <dbReference type="EMBL" id="KMQ89728.1"/>
    </source>
</evidence>
<name>A0A0J7KH23_LASNI</name>
<comment type="caution">
    <text evidence="1">The sequence shown here is derived from an EMBL/GenBank/DDBJ whole genome shotgun (WGS) entry which is preliminary data.</text>
</comment>
<sequence>MDKLALMHGLDLPVQDSIYLLIGGISSRSLRGTASALKVDSVDEFLEEMHRIASATTDLDRKVSGGGKADKVKDVQCRGCGKKGHSASAEPAKSPAFCANKKGITSQTVRRRTRGK</sequence>
<evidence type="ECO:0000313" key="2">
    <source>
        <dbReference type="Proteomes" id="UP000036403"/>
    </source>
</evidence>
<dbReference type="AlphaFoldDB" id="A0A0J7KH23"/>